<dbReference type="OrthoDB" id="247487at2"/>
<protein>
    <recommendedName>
        <fullName evidence="3">Neutral/alkaline ceramidase-like enzyme</fullName>
    </recommendedName>
</protein>
<name>A0A366HC65_9BACT</name>
<sequence length="524" mass="57534">MHASFSLFRNAVLIWLAVLAASPQVWSVETVKKPALRAAALEFGVTPTVGGATVGKTGAVVLNVAGPLKSTITLLEHHGKRLCLVTTHFNSPKAANVSAMFRRAIARELGLPVERVLIFVSHNHTDMKMASNQTEAYDVLSTPPEKIPEPQLLPTGRELLDQLLSHAKRLPALLQPVTVWWAEGSEGRITYNRKGRRADGTAYLMREEDRDLVGVDYNGDIDRQAPIVVLKNEQGKVVTALVQFTGHPCTCYHPEKPIVFGDWPQVACDVVAQHLDPASPSPVSFLQGCAGDVNSKGMFRGDVALSTKYGKMLGDSYVKALEMLQPSARDGFDYEVTKAQIPLALLPSRETLHSEIAEMEDFIRRANAGDENTLSCAGLNFPRELSPVYRGKLIEGVLPWSRWALEMHLQGKADTIDRHLEVELYVIRLGDVGIVGMPFEPFQGIGRQMRAGSKLPLTIPCGYTNVSYGYLTDGPNTGDGEYMSAHYRYSRFRAPYQRPAGDVLATKGVEILNRFANDGAAQSK</sequence>
<dbReference type="RefSeq" id="WP_113960887.1">
    <property type="nucleotide sequence ID" value="NZ_QNRR01000010.1"/>
</dbReference>
<dbReference type="EMBL" id="QNRR01000010">
    <property type="protein sequence ID" value="RBP39123.1"/>
    <property type="molecule type" value="Genomic_DNA"/>
</dbReference>
<dbReference type="Proteomes" id="UP000253426">
    <property type="component" value="Unassembled WGS sequence"/>
</dbReference>
<reference evidence="1 2" key="1">
    <citation type="submission" date="2018-06" db="EMBL/GenBank/DDBJ databases">
        <title>Genomic Encyclopedia of Type Strains, Phase IV (KMG-IV): sequencing the most valuable type-strain genomes for metagenomic binning, comparative biology and taxonomic classification.</title>
        <authorList>
            <person name="Goeker M."/>
        </authorList>
    </citation>
    <scope>NUCLEOTIDE SEQUENCE [LARGE SCALE GENOMIC DNA]</scope>
    <source>
        <strain evidence="1 2">DSM 25532</strain>
    </source>
</reference>
<accession>A0A366HC65</accession>
<proteinExistence type="predicted"/>
<keyword evidence="2" id="KW-1185">Reference proteome</keyword>
<evidence type="ECO:0008006" key="3">
    <source>
        <dbReference type="Google" id="ProtNLM"/>
    </source>
</evidence>
<dbReference type="AlphaFoldDB" id="A0A366HC65"/>
<evidence type="ECO:0000313" key="1">
    <source>
        <dbReference type="EMBL" id="RBP39123.1"/>
    </source>
</evidence>
<gene>
    <name evidence="1" type="ORF">DES53_110147</name>
</gene>
<evidence type="ECO:0000313" key="2">
    <source>
        <dbReference type="Proteomes" id="UP000253426"/>
    </source>
</evidence>
<comment type="caution">
    <text evidence="1">The sequence shown here is derived from an EMBL/GenBank/DDBJ whole genome shotgun (WGS) entry which is preliminary data.</text>
</comment>
<organism evidence="1 2">
    <name type="scientific">Roseimicrobium gellanilyticum</name>
    <dbReference type="NCBI Taxonomy" id="748857"/>
    <lineage>
        <taxon>Bacteria</taxon>
        <taxon>Pseudomonadati</taxon>
        <taxon>Verrucomicrobiota</taxon>
        <taxon>Verrucomicrobiia</taxon>
        <taxon>Verrucomicrobiales</taxon>
        <taxon>Verrucomicrobiaceae</taxon>
        <taxon>Roseimicrobium</taxon>
    </lineage>
</organism>